<accession>S8D0Z4</accession>
<keyword evidence="5" id="KW-1185">Reference proteome</keyword>
<protein>
    <submittedName>
        <fullName evidence="4">Uncharacterized protein</fullName>
    </submittedName>
</protein>
<dbReference type="EMBL" id="AUSU01000578">
    <property type="protein sequence ID" value="EPS73060.1"/>
    <property type="molecule type" value="Genomic_DNA"/>
</dbReference>
<comment type="similarity">
    <text evidence="3">Belongs to the GRAS family.</text>
</comment>
<feature type="region of interest" description="SAW" evidence="3">
    <location>
        <begin position="411"/>
        <end position="492"/>
    </location>
</feature>
<dbReference type="Proteomes" id="UP000015453">
    <property type="component" value="Unassembled WGS sequence"/>
</dbReference>
<dbReference type="PANTHER" id="PTHR31636">
    <property type="entry name" value="OSJNBA0084A10.13 PROTEIN-RELATED"/>
    <property type="match status" value="1"/>
</dbReference>
<feature type="region of interest" description="Leucine repeat II (LRII)" evidence="3">
    <location>
        <begin position="284"/>
        <end position="316"/>
    </location>
</feature>
<proteinExistence type="inferred from homology"/>
<dbReference type="InterPro" id="IPR005202">
    <property type="entry name" value="TF_GRAS"/>
</dbReference>
<dbReference type="OrthoDB" id="764992at2759"/>
<dbReference type="AlphaFoldDB" id="S8D0Z4"/>
<comment type="caution">
    <text evidence="4">The sequence shown here is derived from an EMBL/GenBank/DDBJ whole genome shotgun (WGS) entry which is preliminary data.</text>
</comment>
<sequence length="492" mass="54269">EPKSVLELKGSPKLDSDRRFEVETLQLEDHLEVDDWGSCWMGELGLLKDDEEEEEEEEDDDSGFSKCFPAENRQIVYEFPASFDSEQFPGADFEFSPGYGGAVGSLEGFAGDLVAGNWNVGLDYVDDLIRLAECFDGDSLQVREVILGRLNERLRSPAGKPLQRAAFYFKEAIQSILTAMAPAVRRAAGSSEIVQTIKAQNIFSSISPIVMFSGFTATQALLEAIDGGGGAMQVHVVDFDVGFGGHWPAFIKEMAEKANSEKNAPPLIRISAVVAEEYAAESNLVRQNLTQFAGDLNVRLEIDFVSVRSFEYQSFKAIKFTGGGEKLAVLLSPSIFRRIGTGFLNDLRRLSPTTVVYVDAEGHSGYDTPSRRHAVINGLEFYSALLESVEAANLIGAGGWDWMRRIETFVLYPKILEAVEGIGRRGGATVVREALAAAGLRPAVLSQFAEFQAECLLRRVQISGFHLVKRLEDEAMLLCWHNRPLAEMSAWQ</sequence>
<evidence type="ECO:0000256" key="2">
    <source>
        <dbReference type="ARBA" id="ARBA00023163"/>
    </source>
</evidence>
<evidence type="ECO:0000313" key="4">
    <source>
        <dbReference type="EMBL" id="EPS73060.1"/>
    </source>
</evidence>
<feature type="short sequence motif" description="VHIID" evidence="3">
    <location>
        <begin position="234"/>
        <end position="238"/>
    </location>
</feature>
<reference evidence="4 5" key="1">
    <citation type="journal article" date="2013" name="BMC Genomics">
        <title>The miniature genome of a carnivorous plant Genlisea aurea contains a low number of genes and short non-coding sequences.</title>
        <authorList>
            <person name="Leushkin E.V."/>
            <person name="Sutormin R.A."/>
            <person name="Nabieva E.R."/>
            <person name="Penin A.A."/>
            <person name="Kondrashov A.S."/>
            <person name="Logacheva M.D."/>
        </authorList>
    </citation>
    <scope>NUCLEOTIDE SEQUENCE [LARGE SCALE GENOMIC DNA]</scope>
</reference>
<evidence type="ECO:0000256" key="3">
    <source>
        <dbReference type="PROSITE-ProRule" id="PRU01191"/>
    </source>
</evidence>
<evidence type="ECO:0000313" key="5">
    <source>
        <dbReference type="Proteomes" id="UP000015453"/>
    </source>
</evidence>
<feature type="non-terminal residue" evidence="4">
    <location>
        <position position="1"/>
    </location>
</feature>
<comment type="caution">
    <text evidence="3">Lacks conserved residue(s) required for the propagation of feature annotation.</text>
</comment>
<gene>
    <name evidence="4" type="ORF">M569_01698</name>
</gene>
<organism evidence="4 5">
    <name type="scientific">Genlisea aurea</name>
    <dbReference type="NCBI Taxonomy" id="192259"/>
    <lineage>
        <taxon>Eukaryota</taxon>
        <taxon>Viridiplantae</taxon>
        <taxon>Streptophyta</taxon>
        <taxon>Embryophyta</taxon>
        <taxon>Tracheophyta</taxon>
        <taxon>Spermatophyta</taxon>
        <taxon>Magnoliopsida</taxon>
        <taxon>eudicotyledons</taxon>
        <taxon>Gunneridae</taxon>
        <taxon>Pentapetalae</taxon>
        <taxon>asterids</taxon>
        <taxon>lamiids</taxon>
        <taxon>Lamiales</taxon>
        <taxon>Lentibulariaceae</taxon>
        <taxon>Genlisea</taxon>
    </lineage>
</organism>
<name>S8D0Z4_9LAMI</name>
<evidence type="ECO:0000256" key="1">
    <source>
        <dbReference type="ARBA" id="ARBA00023015"/>
    </source>
</evidence>
<dbReference type="Pfam" id="PF03514">
    <property type="entry name" value="GRAS"/>
    <property type="match status" value="1"/>
</dbReference>
<keyword evidence="1" id="KW-0805">Transcription regulation</keyword>
<feature type="non-terminal residue" evidence="4">
    <location>
        <position position="492"/>
    </location>
</feature>
<dbReference type="PROSITE" id="PS50985">
    <property type="entry name" value="GRAS"/>
    <property type="match status" value="1"/>
</dbReference>
<keyword evidence="2" id="KW-0804">Transcription</keyword>